<sequence length="94" mass="10420">MQTKLEESKTCCCVDVGAIIDGEELVASADELYANQESAQARLEDLSAKARRAESDPCVIEHSFETQEDGVRLRASFTFCNQAESLIFQLGMNR</sequence>
<dbReference type="RefSeq" id="WP_120353674.1">
    <property type="nucleotide sequence ID" value="NZ_RAQO01000004.1"/>
</dbReference>
<dbReference type="PANTHER" id="PTHR38769:SF1">
    <property type="entry name" value="UPF0381 PROTEIN YFCZ-RELATED"/>
    <property type="match status" value="1"/>
</dbReference>
<keyword evidence="2" id="KW-0175">Coiled coil</keyword>
<dbReference type="NCBIfam" id="TIGR00743">
    <property type="entry name" value="DUF406 family protein"/>
    <property type="match status" value="1"/>
</dbReference>
<dbReference type="Pfam" id="PF04175">
    <property type="entry name" value="DUF406"/>
    <property type="match status" value="1"/>
</dbReference>
<dbReference type="OrthoDB" id="5588209at2"/>
<dbReference type="InterPro" id="IPR005272">
    <property type="entry name" value="DUF406"/>
</dbReference>
<dbReference type="Proteomes" id="UP000286482">
    <property type="component" value="Unassembled WGS sequence"/>
</dbReference>
<comment type="caution">
    <text evidence="3">The sequence shown here is derived from an EMBL/GenBank/DDBJ whole genome shotgun (WGS) entry which is preliminary data.</text>
</comment>
<gene>
    <name evidence="3" type="ORF">DBZ36_04160</name>
</gene>
<protein>
    <submittedName>
        <fullName evidence="3">DUF406 family protein</fullName>
    </submittedName>
</protein>
<evidence type="ECO:0000256" key="1">
    <source>
        <dbReference type="ARBA" id="ARBA00006201"/>
    </source>
</evidence>
<dbReference type="AlphaFoldDB" id="A0A420EG36"/>
<evidence type="ECO:0000256" key="2">
    <source>
        <dbReference type="SAM" id="Coils"/>
    </source>
</evidence>
<reference evidence="3 4" key="1">
    <citation type="submission" date="2018-09" db="EMBL/GenBank/DDBJ databases">
        <authorList>
            <person name="Wang Z."/>
        </authorList>
    </citation>
    <scope>NUCLEOTIDE SEQUENCE [LARGE SCALE GENOMIC DNA]</scope>
    <source>
        <strain evidence="3 4">ALS 81</strain>
    </source>
</reference>
<dbReference type="InterPro" id="IPR035571">
    <property type="entry name" value="UPF0234-like_C"/>
</dbReference>
<proteinExistence type="inferred from homology"/>
<accession>A0A420EG36</accession>
<dbReference type="PANTHER" id="PTHR38769">
    <property type="entry name" value="UPF0381 PROTEIN YFCZ-RELATED"/>
    <property type="match status" value="1"/>
</dbReference>
<dbReference type="GO" id="GO:0005829">
    <property type="term" value="C:cytosol"/>
    <property type="evidence" value="ECO:0007669"/>
    <property type="project" value="TreeGrafter"/>
</dbReference>
<organism evidence="3 4">
    <name type="scientific">Alginatibacterium sediminis</name>
    <dbReference type="NCBI Taxonomy" id="2164068"/>
    <lineage>
        <taxon>Bacteria</taxon>
        <taxon>Pseudomonadati</taxon>
        <taxon>Pseudomonadota</taxon>
        <taxon>Gammaproteobacteria</taxon>
        <taxon>Alteromonadales</taxon>
        <taxon>Alteromonadaceae</taxon>
        <taxon>Alginatibacterium</taxon>
    </lineage>
</organism>
<evidence type="ECO:0000313" key="4">
    <source>
        <dbReference type="Proteomes" id="UP000286482"/>
    </source>
</evidence>
<dbReference type="Gene3D" id="3.30.70.860">
    <property type="match status" value="1"/>
</dbReference>
<comment type="similarity">
    <text evidence="1">Belongs to the UPF0381 family.</text>
</comment>
<evidence type="ECO:0000313" key="3">
    <source>
        <dbReference type="EMBL" id="RKF19669.1"/>
    </source>
</evidence>
<feature type="coiled-coil region" evidence="2">
    <location>
        <begin position="29"/>
        <end position="56"/>
    </location>
</feature>
<dbReference type="EMBL" id="RAQO01000004">
    <property type="protein sequence ID" value="RKF19669.1"/>
    <property type="molecule type" value="Genomic_DNA"/>
</dbReference>
<keyword evidence="4" id="KW-1185">Reference proteome</keyword>
<name>A0A420EG36_9ALTE</name>